<sequence length="435" mass="46486">MTANLRVVSTQAETDLEAHFAALKDGGADLISLREAAFARFRATGLPHRRIEEWKYTDLRAFLKSYAAPAAAASLDAVKAALAGAETYAELERLRIVLANGRLVAEISDLAKLEAAGVEVFDFNKYVKNSSQDLLSNPEIAGVNPVLELNTALLQGGVVLKVKAGTAVDLPVEIVHLALGGAVYSRVRTELAKGASLTLLESFVTAGEDAVVNAVSDQVLDDEAALTATRLIVGSGRAPHISTAVSHLGAKAELKTLGFIAGPDFARNQSYVTFAGEHSTAKLYGVTMVRGQQLGDQTLVVDHGVPNCESREFFKTVIGAGAKGVYQGKIIVRPHAQKTDGRMMTQALLLSEDAEMANKPELEIFADDVQCAHGATSGQIDEDLLFYLRARGIPEAEARTLLVLAFLSEAIEEFGSESVTELLETRVREWLAIAG</sequence>
<name>A0A0K6HY04_9HYPH</name>
<dbReference type="NCBIfam" id="TIGR01981">
    <property type="entry name" value="sufD"/>
    <property type="match status" value="1"/>
</dbReference>
<feature type="domain" description="SUF system FeS cluster assembly SufBD core" evidence="2">
    <location>
        <begin position="182"/>
        <end position="406"/>
    </location>
</feature>
<dbReference type="InterPro" id="IPR000825">
    <property type="entry name" value="SUF_FeS_clus_asmbl_SufBD_core"/>
</dbReference>
<dbReference type="InterPro" id="IPR037284">
    <property type="entry name" value="SUF_FeS_clus_asmbl_SufBD_sf"/>
</dbReference>
<dbReference type="OrthoDB" id="9768262at2"/>
<dbReference type="Pfam" id="PF19295">
    <property type="entry name" value="SufBD_N"/>
    <property type="match status" value="1"/>
</dbReference>
<dbReference type="Pfam" id="PF01458">
    <property type="entry name" value="SUFBD_core"/>
    <property type="match status" value="1"/>
</dbReference>
<dbReference type="RefSeq" id="WP_055455402.1">
    <property type="nucleotide sequence ID" value="NZ_CYHE01000004.1"/>
</dbReference>
<evidence type="ECO:0000259" key="3">
    <source>
        <dbReference type="Pfam" id="PF19295"/>
    </source>
</evidence>
<evidence type="ECO:0000259" key="2">
    <source>
        <dbReference type="Pfam" id="PF01458"/>
    </source>
</evidence>
<organism evidence="4 5">
    <name type="scientific">Pannonibacter indicus</name>
    <dbReference type="NCBI Taxonomy" id="466044"/>
    <lineage>
        <taxon>Bacteria</taxon>
        <taxon>Pseudomonadati</taxon>
        <taxon>Pseudomonadota</taxon>
        <taxon>Alphaproteobacteria</taxon>
        <taxon>Hyphomicrobiales</taxon>
        <taxon>Stappiaceae</taxon>
        <taxon>Pannonibacter</taxon>
    </lineage>
</organism>
<comment type="similarity">
    <text evidence="1">Belongs to the iron-sulfur cluster assembly SufBD family.</text>
</comment>
<dbReference type="InterPro" id="IPR011542">
    <property type="entry name" value="SUF_FeS_clus_asmbl_SufD"/>
</dbReference>
<proteinExistence type="inferred from homology"/>
<dbReference type="PANTHER" id="PTHR43575">
    <property type="entry name" value="PROTEIN ABCI7, CHLOROPLASTIC"/>
    <property type="match status" value="1"/>
</dbReference>
<evidence type="ECO:0000256" key="1">
    <source>
        <dbReference type="ARBA" id="ARBA00043967"/>
    </source>
</evidence>
<accession>A0A0K6HY04</accession>
<dbReference type="AlphaFoldDB" id="A0A0K6HY04"/>
<dbReference type="GO" id="GO:0016226">
    <property type="term" value="P:iron-sulfur cluster assembly"/>
    <property type="evidence" value="ECO:0007669"/>
    <property type="project" value="InterPro"/>
</dbReference>
<dbReference type="InterPro" id="IPR055346">
    <property type="entry name" value="Fe-S_cluster_assembly_SufBD"/>
</dbReference>
<dbReference type="PANTHER" id="PTHR43575:SF1">
    <property type="entry name" value="PROTEIN ABCI7, CHLOROPLASTIC"/>
    <property type="match status" value="1"/>
</dbReference>
<evidence type="ECO:0000313" key="4">
    <source>
        <dbReference type="EMBL" id="CUA95706.1"/>
    </source>
</evidence>
<evidence type="ECO:0000313" key="5">
    <source>
        <dbReference type="Proteomes" id="UP000183900"/>
    </source>
</evidence>
<feature type="domain" description="SUF system FeS cluster assembly SufBD N-terminal" evidence="3">
    <location>
        <begin position="30"/>
        <end position="174"/>
    </location>
</feature>
<dbReference type="SUPFAM" id="SSF101960">
    <property type="entry name" value="Stabilizer of iron transporter SufD"/>
    <property type="match status" value="1"/>
</dbReference>
<reference evidence="5" key="1">
    <citation type="submission" date="2015-08" db="EMBL/GenBank/DDBJ databases">
        <authorList>
            <person name="Varghese N."/>
        </authorList>
    </citation>
    <scope>NUCLEOTIDE SEQUENCE [LARGE SCALE GENOMIC DNA]</scope>
    <source>
        <strain evidence="5">DSM 23407</strain>
    </source>
</reference>
<gene>
    <name evidence="4" type="ORF">Ga0061067_104117</name>
</gene>
<dbReference type="EMBL" id="CYHE01000004">
    <property type="protein sequence ID" value="CUA95706.1"/>
    <property type="molecule type" value="Genomic_DNA"/>
</dbReference>
<dbReference type="InterPro" id="IPR045595">
    <property type="entry name" value="SufBD_N"/>
</dbReference>
<protein>
    <submittedName>
        <fullName evidence="4">FeS assembly protein SufD</fullName>
    </submittedName>
</protein>
<keyword evidence="5" id="KW-1185">Reference proteome</keyword>
<dbReference type="Proteomes" id="UP000183900">
    <property type="component" value="Unassembled WGS sequence"/>
</dbReference>